<dbReference type="RefSeq" id="WP_204910454.1">
    <property type="nucleotide sequence ID" value="NZ_BAAAYR010000002.1"/>
</dbReference>
<feature type="transmembrane region" description="Helical" evidence="1">
    <location>
        <begin position="195"/>
        <end position="216"/>
    </location>
</feature>
<evidence type="ECO:0000256" key="1">
    <source>
        <dbReference type="SAM" id="Phobius"/>
    </source>
</evidence>
<accession>A0ABP6XLQ6</accession>
<keyword evidence="1" id="KW-0472">Membrane</keyword>
<feature type="transmembrane region" description="Helical" evidence="1">
    <location>
        <begin position="236"/>
        <end position="256"/>
    </location>
</feature>
<dbReference type="Proteomes" id="UP001500767">
    <property type="component" value="Unassembled WGS sequence"/>
</dbReference>
<feature type="transmembrane region" description="Helical" evidence="1">
    <location>
        <begin position="72"/>
        <end position="94"/>
    </location>
</feature>
<comment type="caution">
    <text evidence="2">The sequence shown here is derived from an EMBL/GenBank/DDBJ whole genome shotgun (WGS) entry which is preliminary data.</text>
</comment>
<evidence type="ECO:0008006" key="4">
    <source>
        <dbReference type="Google" id="ProtNLM"/>
    </source>
</evidence>
<keyword evidence="1" id="KW-1133">Transmembrane helix</keyword>
<evidence type="ECO:0000313" key="3">
    <source>
        <dbReference type="Proteomes" id="UP001500767"/>
    </source>
</evidence>
<name>A0ABP6XLQ6_9ACTN</name>
<evidence type="ECO:0000313" key="2">
    <source>
        <dbReference type="EMBL" id="GAA3567214.1"/>
    </source>
</evidence>
<reference evidence="3" key="1">
    <citation type="journal article" date="2019" name="Int. J. Syst. Evol. Microbiol.">
        <title>The Global Catalogue of Microorganisms (GCM) 10K type strain sequencing project: providing services to taxonomists for standard genome sequencing and annotation.</title>
        <authorList>
            <consortium name="The Broad Institute Genomics Platform"/>
            <consortium name="The Broad Institute Genome Sequencing Center for Infectious Disease"/>
            <person name="Wu L."/>
            <person name="Ma J."/>
        </authorList>
    </citation>
    <scope>NUCLEOTIDE SEQUENCE [LARGE SCALE GENOMIC DNA]</scope>
    <source>
        <strain evidence="3">JCM 16540</strain>
    </source>
</reference>
<organism evidence="2 3">
    <name type="scientific">Microlunatus spumicola</name>
    <dbReference type="NCBI Taxonomy" id="81499"/>
    <lineage>
        <taxon>Bacteria</taxon>
        <taxon>Bacillati</taxon>
        <taxon>Actinomycetota</taxon>
        <taxon>Actinomycetes</taxon>
        <taxon>Propionibacteriales</taxon>
        <taxon>Propionibacteriaceae</taxon>
        <taxon>Microlunatus</taxon>
    </lineage>
</organism>
<sequence>MTTFGAPLAGATAATATSTPYAHPGLARLVAQDLRWAFRRPYGWLLGIGINLLLSLAYLVVVPLRDGTHRDWAILVGTYFAVFVLADVTTTNVLGVDTERTRLRLMRGLSLARILLVKNLVLLVIVGLPTLVATAAITIHDEANYRLELTLPGVLYPVLTWLGVGNLVSVLLPYWPVPLVTRWRERRVWPRTVRWLVCLGTPYALCVAVDPMSALPRYLTRALRLPPGPGLHGAELLVLGLLAWGLLTGAALVAAHRRGVPFDDLR</sequence>
<feature type="transmembrane region" description="Helical" evidence="1">
    <location>
        <begin position="115"/>
        <end position="139"/>
    </location>
</feature>
<keyword evidence="3" id="KW-1185">Reference proteome</keyword>
<feature type="transmembrane region" description="Helical" evidence="1">
    <location>
        <begin position="154"/>
        <end position="175"/>
    </location>
</feature>
<proteinExistence type="predicted"/>
<keyword evidence="1" id="KW-0812">Transmembrane</keyword>
<dbReference type="EMBL" id="BAAAYR010000002">
    <property type="protein sequence ID" value="GAA3567214.1"/>
    <property type="molecule type" value="Genomic_DNA"/>
</dbReference>
<gene>
    <name evidence="2" type="ORF">GCM10022197_24160</name>
</gene>
<protein>
    <recommendedName>
        <fullName evidence="4">ABC-2 type transport system permease protein</fullName>
    </recommendedName>
</protein>
<feature type="transmembrane region" description="Helical" evidence="1">
    <location>
        <begin position="42"/>
        <end position="60"/>
    </location>
</feature>